<keyword evidence="8" id="KW-1185">Reference proteome</keyword>
<feature type="transmembrane region" description="Helical" evidence="6">
    <location>
        <begin position="425"/>
        <end position="443"/>
    </location>
</feature>
<evidence type="ECO:0000256" key="2">
    <source>
        <dbReference type="ARBA" id="ARBA00022692"/>
    </source>
</evidence>
<evidence type="ECO:0000256" key="1">
    <source>
        <dbReference type="ARBA" id="ARBA00004141"/>
    </source>
</evidence>
<evidence type="ECO:0000256" key="6">
    <source>
        <dbReference type="SAM" id="Phobius"/>
    </source>
</evidence>
<dbReference type="OrthoDB" id="3357846at2759"/>
<proteinExistence type="predicted"/>
<dbReference type="Pfam" id="PF07690">
    <property type="entry name" value="MFS_1"/>
    <property type="match status" value="1"/>
</dbReference>
<keyword evidence="2 6" id="KW-0812">Transmembrane</keyword>
<comment type="subcellular location">
    <subcellularLocation>
        <location evidence="1">Membrane</location>
        <topology evidence="1">Multi-pass membrane protein</topology>
    </subcellularLocation>
</comment>
<feature type="transmembrane region" description="Helical" evidence="6">
    <location>
        <begin position="514"/>
        <end position="537"/>
    </location>
</feature>
<feature type="region of interest" description="Disordered" evidence="5">
    <location>
        <begin position="33"/>
        <end position="59"/>
    </location>
</feature>
<feature type="transmembrane region" description="Helical" evidence="6">
    <location>
        <begin position="106"/>
        <end position="126"/>
    </location>
</feature>
<dbReference type="GO" id="GO:0015244">
    <property type="term" value="F:fluconazole transmembrane transporter activity"/>
    <property type="evidence" value="ECO:0007669"/>
    <property type="project" value="TreeGrafter"/>
</dbReference>
<evidence type="ECO:0000313" key="7">
    <source>
        <dbReference type="EMBL" id="TNY17179.1"/>
    </source>
</evidence>
<feature type="transmembrane region" description="Helical" evidence="6">
    <location>
        <begin position="175"/>
        <end position="195"/>
    </location>
</feature>
<evidence type="ECO:0000256" key="5">
    <source>
        <dbReference type="SAM" id="MobiDB-lite"/>
    </source>
</evidence>
<keyword evidence="3 6" id="KW-1133">Transmembrane helix</keyword>
<dbReference type="GO" id="GO:1990961">
    <property type="term" value="P:xenobiotic detoxification by transmembrane export across the plasma membrane"/>
    <property type="evidence" value="ECO:0007669"/>
    <property type="project" value="TreeGrafter"/>
</dbReference>
<feature type="transmembrane region" description="Helical" evidence="6">
    <location>
        <begin position="201"/>
        <end position="222"/>
    </location>
</feature>
<dbReference type="AlphaFoldDB" id="A0A5C5FLI1"/>
<evidence type="ECO:0000256" key="4">
    <source>
        <dbReference type="ARBA" id="ARBA00023136"/>
    </source>
</evidence>
<gene>
    <name evidence="7" type="ORF">DMC30DRAFT_357515</name>
</gene>
<dbReference type="GO" id="GO:0005886">
    <property type="term" value="C:plasma membrane"/>
    <property type="evidence" value="ECO:0007669"/>
    <property type="project" value="TreeGrafter"/>
</dbReference>
<organism evidence="7 8">
    <name type="scientific">Rhodotorula diobovata</name>
    <dbReference type="NCBI Taxonomy" id="5288"/>
    <lineage>
        <taxon>Eukaryota</taxon>
        <taxon>Fungi</taxon>
        <taxon>Dikarya</taxon>
        <taxon>Basidiomycota</taxon>
        <taxon>Pucciniomycotina</taxon>
        <taxon>Microbotryomycetes</taxon>
        <taxon>Sporidiobolales</taxon>
        <taxon>Sporidiobolaceae</taxon>
        <taxon>Rhodotorula</taxon>
    </lineage>
</organism>
<feature type="transmembrane region" description="Helical" evidence="6">
    <location>
        <begin position="381"/>
        <end position="404"/>
    </location>
</feature>
<dbReference type="Proteomes" id="UP000311382">
    <property type="component" value="Unassembled WGS sequence"/>
</dbReference>
<reference evidence="7 8" key="1">
    <citation type="submission" date="2019-03" db="EMBL/GenBank/DDBJ databases">
        <title>Rhodosporidium diobovatum UCD-FST 08-225 genome sequencing, assembly, and annotation.</title>
        <authorList>
            <person name="Fakankun I.U."/>
            <person name="Fristensky B."/>
            <person name="Levin D.B."/>
        </authorList>
    </citation>
    <scope>NUCLEOTIDE SEQUENCE [LARGE SCALE GENOMIC DNA]</scope>
    <source>
        <strain evidence="7 8">UCD-FST 08-225</strain>
    </source>
</reference>
<accession>A0A5C5FLI1</accession>
<dbReference type="InterPro" id="IPR011701">
    <property type="entry name" value="MFS"/>
</dbReference>
<evidence type="ECO:0000313" key="8">
    <source>
        <dbReference type="Proteomes" id="UP000311382"/>
    </source>
</evidence>
<dbReference type="InterPro" id="IPR036259">
    <property type="entry name" value="MFS_trans_sf"/>
</dbReference>
<dbReference type="STRING" id="5288.A0A5C5FLI1"/>
<sequence>MLDLVRESPAGLFLNWASDGRVLPYPEQRPDFVPPANLLPPTRRPQASAGKLLSGESSPDAATLVDGEVVDKALKGEADVDRYPYLVEWAEGDPDNPQNWSFGRKLFVSIEICLLSLVFYIGSSVWTASQPGIQEEFGVSPIVATLGLSLFVLGYGFGPMILSPLQETPRIGRTSVYYASFAAYLLLQAPILASGNLGCILFFRFVTGFVGSPAIATGVASLSDMWGVLDMPYAVGSWSVFAVAGPILGPVIAGFAAQAKTWKWPLYELLWMCSVAFLIFTFLLPETFAATLLLRRAARLRKVTGNPLLKTRTEIEAQFHPGVLQAGVNQVGLAFRLCVEPAIAFCDLYTGVVYACFYLCVFTTFPIVFSEYHGFNLGVAALPFLSFIVAGVPTFAAYVAYYKYRFNPRLVASNYKLPPEANLELAFWGAPAIPLSLFVFGWTGNSPSTSYWGPIIGASLYFPGIFLVFQCVLLYLATSYAKVSASVLGGNALFRATFAAALPLAGRPFFHTLGVGPACSLLGGVSILLMIPLYFLWKKGDRLRARSKFAEHKAESPAVMAV</sequence>
<name>A0A5C5FLI1_9BASI</name>
<comment type="caution">
    <text evidence="7">The sequence shown here is derived from an EMBL/GenBank/DDBJ whole genome shotgun (WGS) entry which is preliminary data.</text>
</comment>
<dbReference type="PANTHER" id="PTHR23502:SF23">
    <property type="entry name" value="FLUCONAZOLE RESISTANCE PROTEIN 1"/>
    <property type="match status" value="1"/>
</dbReference>
<dbReference type="Gene3D" id="1.20.1250.20">
    <property type="entry name" value="MFS general substrate transporter like domains"/>
    <property type="match status" value="1"/>
</dbReference>
<feature type="transmembrane region" description="Helical" evidence="6">
    <location>
        <begin position="138"/>
        <end position="163"/>
    </location>
</feature>
<keyword evidence="4 6" id="KW-0472">Membrane</keyword>
<feature type="transmembrane region" description="Helical" evidence="6">
    <location>
        <begin position="483"/>
        <end position="502"/>
    </location>
</feature>
<feature type="transmembrane region" description="Helical" evidence="6">
    <location>
        <begin position="234"/>
        <end position="257"/>
    </location>
</feature>
<dbReference type="EMBL" id="SOZI01000233">
    <property type="protein sequence ID" value="TNY17179.1"/>
    <property type="molecule type" value="Genomic_DNA"/>
</dbReference>
<feature type="transmembrane region" description="Helical" evidence="6">
    <location>
        <begin position="269"/>
        <end position="294"/>
    </location>
</feature>
<dbReference type="PANTHER" id="PTHR23502">
    <property type="entry name" value="MAJOR FACILITATOR SUPERFAMILY"/>
    <property type="match status" value="1"/>
</dbReference>
<feature type="transmembrane region" description="Helical" evidence="6">
    <location>
        <begin position="455"/>
        <end position="476"/>
    </location>
</feature>
<evidence type="ECO:0000256" key="3">
    <source>
        <dbReference type="ARBA" id="ARBA00022989"/>
    </source>
</evidence>
<dbReference type="SUPFAM" id="SSF103473">
    <property type="entry name" value="MFS general substrate transporter"/>
    <property type="match status" value="1"/>
</dbReference>
<feature type="transmembrane region" description="Helical" evidence="6">
    <location>
        <begin position="348"/>
        <end position="369"/>
    </location>
</feature>
<protein>
    <submittedName>
        <fullName evidence="7">Benomyl/methotrexate resistance protein</fullName>
    </submittedName>
</protein>